<keyword evidence="2" id="KW-1185">Reference proteome</keyword>
<dbReference type="Proteomes" id="UP000886595">
    <property type="component" value="Unassembled WGS sequence"/>
</dbReference>
<name>A0A8X8BGR6_BRACI</name>
<sequence length="92" mass="10264">MSTVNDLSGSATVNTSPVSHKGCFVMWQMLPEKWLIELVGGGHKISAGRENRIELAMLLWSYFCVVFTDPGVVPPSWRPASDEEQQQESVIR</sequence>
<comment type="caution">
    <text evidence="1">The sequence shown here is derived from an EMBL/GenBank/DDBJ whole genome shotgun (WGS) entry which is preliminary data.</text>
</comment>
<evidence type="ECO:0000313" key="1">
    <source>
        <dbReference type="EMBL" id="KAG2334882.1"/>
    </source>
</evidence>
<evidence type="ECO:0000313" key="2">
    <source>
        <dbReference type="Proteomes" id="UP000886595"/>
    </source>
</evidence>
<dbReference type="OrthoDB" id="1723335at2759"/>
<reference evidence="1 2" key="1">
    <citation type="submission" date="2020-02" db="EMBL/GenBank/DDBJ databases">
        <authorList>
            <person name="Ma Q."/>
            <person name="Huang Y."/>
            <person name="Song X."/>
            <person name="Pei D."/>
        </authorList>
    </citation>
    <scope>NUCLEOTIDE SEQUENCE [LARGE SCALE GENOMIC DNA]</scope>
    <source>
        <strain evidence="1">Sxm20200214</strain>
        <tissue evidence="1">Leaf</tissue>
    </source>
</reference>
<gene>
    <name evidence="1" type="ORF">Bca52824_006062</name>
</gene>
<accession>A0A8X8BGR6</accession>
<dbReference type="Pfam" id="PF04788">
    <property type="entry name" value="DUF620"/>
    <property type="match status" value="1"/>
</dbReference>
<dbReference type="AlphaFoldDB" id="A0A8X8BGR6"/>
<dbReference type="EMBL" id="JAAMPC010000001">
    <property type="protein sequence ID" value="KAG2334882.1"/>
    <property type="molecule type" value="Genomic_DNA"/>
</dbReference>
<dbReference type="InterPro" id="IPR006873">
    <property type="entry name" value="DUF620"/>
</dbReference>
<proteinExistence type="predicted"/>
<organism evidence="1 2">
    <name type="scientific">Brassica carinata</name>
    <name type="common">Ethiopian mustard</name>
    <name type="synonym">Abyssinian cabbage</name>
    <dbReference type="NCBI Taxonomy" id="52824"/>
    <lineage>
        <taxon>Eukaryota</taxon>
        <taxon>Viridiplantae</taxon>
        <taxon>Streptophyta</taxon>
        <taxon>Embryophyta</taxon>
        <taxon>Tracheophyta</taxon>
        <taxon>Spermatophyta</taxon>
        <taxon>Magnoliopsida</taxon>
        <taxon>eudicotyledons</taxon>
        <taxon>Gunneridae</taxon>
        <taxon>Pentapetalae</taxon>
        <taxon>rosids</taxon>
        <taxon>malvids</taxon>
        <taxon>Brassicales</taxon>
        <taxon>Brassicaceae</taxon>
        <taxon>Brassiceae</taxon>
        <taxon>Brassica</taxon>
    </lineage>
</organism>
<protein>
    <submittedName>
        <fullName evidence="1">Uncharacterized protein</fullName>
    </submittedName>
</protein>